<dbReference type="KEGG" id="seri:SERIO_v1c02300"/>
<gene>
    <name evidence="1" type="ORF">SERIO_v1c02300</name>
</gene>
<evidence type="ECO:0000313" key="2">
    <source>
        <dbReference type="Proteomes" id="UP000035661"/>
    </source>
</evidence>
<dbReference type="Proteomes" id="UP000035661">
    <property type="component" value="Chromosome"/>
</dbReference>
<name>A0A0H3XGZ7_9MOLU</name>
<dbReference type="AlphaFoldDB" id="A0A0H3XGZ7"/>
<dbReference type="STRING" id="315358.SERIO_v1c02300"/>
<reference evidence="1 2" key="1">
    <citation type="journal article" date="2015" name="Genome Biol. Evol.">
        <title>Found and Lost: The Fates of Horizontally Acquired Genes in Arthropod-Symbiotic Spiroplasma.</title>
        <authorList>
            <person name="Lo W.S."/>
            <person name="Gasparich G.E."/>
            <person name="Kuo C.H."/>
        </authorList>
    </citation>
    <scope>NUCLEOTIDE SEQUENCE [LARGE SCALE GENOMIC DNA]</scope>
    <source>
        <strain evidence="2">TDA-040725-5</strain>
    </source>
</reference>
<organism evidence="1 2">
    <name type="scientific">Spiroplasma eriocheiris</name>
    <dbReference type="NCBI Taxonomy" id="315358"/>
    <lineage>
        <taxon>Bacteria</taxon>
        <taxon>Bacillati</taxon>
        <taxon>Mycoplasmatota</taxon>
        <taxon>Mollicutes</taxon>
        <taxon>Entomoplasmatales</taxon>
        <taxon>Spiroplasmataceae</taxon>
        <taxon>Spiroplasma</taxon>
    </lineage>
</organism>
<protein>
    <submittedName>
        <fullName evidence="1">Uncharacterized protein</fullName>
    </submittedName>
</protein>
<dbReference type="PATRIC" id="fig|743698.3.peg.232"/>
<proteinExistence type="predicted"/>
<dbReference type="RefSeq" id="WP_047791088.1">
    <property type="nucleotide sequence ID" value="NZ_CP011856.1"/>
</dbReference>
<keyword evidence="2" id="KW-1185">Reference proteome</keyword>
<evidence type="ECO:0000313" key="1">
    <source>
        <dbReference type="EMBL" id="AKM53818.1"/>
    </source>
</evidence>
<dbReference type="EMBL" id="CP011856">
    <property type="protein sequence ID" value="AKM53818.1"/>
    <property type="molecule type" value="Genomic_DNA"/>
</dbReference>
<sequence>MDQFYWLNGDSSNLNTGGINSLDSNLYTNSTTVNNGLSNMDTVLKLFDKNSLDSMVKLLSTFLPTTKTEGQGPYGSGNLNMIYKDYAFGIIINGVQGMFLNAVYKVAANGEGIQKAAALYGQDLYTKLFGNPDNNSIVDGDGNKALWNKSDTKKMVMTPDYLDKLLKIKLP</sequence>
<accession>A0A0H3XGZ7</accession>
<reference evidence="2" key="2">
    <citation type="submission" date="2015-06" db="EMBL/GenBank/DDBJ databases">
        <title>Complete genome sequence of Spiroplasma eriocheiris TDA-040725-5 (DSM 21848).</title>
        <authorList>
            <person name="Lo W.-S."/>
            <person name="Kuo C.-H."/>
        </authorList>
    </citation>
    <scope>NUCLEOTIDE SEQUENCE [LARGE SCALE GENOMIC DNA]</scope>
    <source>
        <strain evidence="2">TDA-040725-5</strain>
    </source>
</reference>